<dbReference type="EMBL" id="OR553891">
    <property type="protein sequence ID" value="WNN93700.1"/>
    <property type="molecule type" value="Genomic_DNA"/>
</dbReference>
<organism evidence="1 2">
    <name type="scientific">Arthrobacter phage CallinAllBarbz</name>
    <dbReference type="NCBI Taxonomy" id="3077790"/>
    <lineage>
        <taxon>Viruses</taxon>
        <taxon>Duplodnaviria</taxon>
        <taxon>Heunggongvirae</taxon>
        <taxon>Uroviricota</taxon>
        <taxon>Caudoviricetes</taxon>
        <taxon>Casidaviridae</taxon>
        <taxon>Baileybluvirus</taxon>
        <taxon>Baileybluvirus callinallbarbz</taxon>
    </lineage>
</organism>
<evidence type="ECO:0000313" key="1">
    <source>
        <dbReference type="EMBL" id="WNN93700.1"/>
    </source>
</evidence>
<name>A0AA96K9Z4_9CAUD</name>
<accession>A0AA96K9Z4</accession>
<proteinExistence type="predicted"/>
<gene>
    <name evidence="1" type="primary">50</name>
    <name evidence="1" type="ORF">SEA_CALLINALLBARBZ_50</name>
</gene>
<dbReference type="Proteomes" id="UP001303520">
    <property type="component" value="Segment"/>
</dbReference>
<reference evidence="2" key="1">
    <citation type="submission" date="2024-05" db="EMBL/GenBank/DDBJ databases">
        <authorList>
            <person name="Garin V.P."/>
            <person name="Arshad I."/>
            <person name="Mak A."/>
            <person name="Orr M.A."/>
            <person name="Cho C."/>
            <person name="Kyla G.P."/>
            <person name="Liu J."/>
            <person name="Peri J.N."/>
            <person name="Esherick S.A."/>
            <person name="Shera S."/>
            <person name="Suani E."/>
            <person name="Faulkner C."/>
            <person name="Bonthala P."/>
            <person name="Wong M.A."/>
            <person name="Yao J."/>
            <person name="Santaolaya C."/>
            <person name="Santos E.A."/>
            <person name="Qin K."/>
            <person name="Yang E."/>
            <person name="Shao S.B."/>
            <person name="Moore J.P."/>
            <person name="Mathkour Y.H."/>
            <person name="Gallagher H.R."/>
            <person name="White L.T."/>
            <person name="Givan S.V."/>
            <person name="Chan R.W."/>
            <person name="Infante A."/>
            <person name="Anand S."/>
            <person name="Almeida T.I."/>
            <person name="De G.A."/>
            <person name="Trinh U.L."/>
            <person name="Bhatt K."/>
            <person name="Sanoyca A.J."/>
            <person name="Chong T."/>
            <person name="Liu R."/>
            <person name="Liang E."/>
            <person name="Castellanos S."/>
            <person name="Chang A.P."/>
            <person name="Stephenson J.C."/>
            <person name="Zorawik M."/>
            <person name="Garza D.R."/>
            <person name="Reddi K."/>
            <person name="Bouklas T."/>
            <person name="Freise A.C."/>
            <person name="Klyczek K."/>
            <person name="Ko C."/>
            <person name="Russell D.A."/>
            <person name="Jacobs-Sera D."/>
            <person name="Hatfull G.F."/>
        </authorList>
    </citation>
    <scope>NUCLEOTIDE SEQUENCE [LARGE SCALE GENOMIC DNA]</scope>
</reference>
<protein>
    <submittedName>
        <fullName evidence="1">RNA binding protein</fullName>
    </submittedName>
</protein>
<keyword evidence="2" id="KW-1185">Reference proteome</keyword>
<sequence length="64" mass="6710">MNPATALALAAADGSTVTVVDGDRVNTGTVAEHPTIPNIYAIRPLGRARAYNVMPDDVAEVIFE</sequence>
<evidence type="ECO:0000313" key="2">
    <source>
        <dbReference type="Proteomes" id="UP001303520"/>
    </source>
</evidence>